<dbReference type="InterPro" id="IPR000983">
    <property type="entry name" value="Bac_GSPG_pilin"/>
</dbReference>
<dbReference type="PANTHER" id="PTHR30093">
    <property type="entry name" value="GENERAL SECRETION PATHWAY PROTEIN G"/>
    <property type="match status" value="1"/>
</dbReference>
<comment type="similarity">
    <text evidence="9 10">Belongs to the ComGC family.</text>
</comment>
<dbReference type="InterPro" id="IPR012902">
    <property type="entry name" value="N_methyl_site"/>
</dbReference>
<dbReference type="SUPFAM" id="SSF54523">
    <property type="entry name" value="Pili subunits"/>
    <property type="match status" value="1"/>
</dbReference>
<evidence type="ECO:0000256" key="4">
    <source>
        <dbReference type="ARBA" id="ARBA00022481"/>
    </source>
</evidence>
<gene>
    <name evidence="11" type="ORF">GCM10008983_20780</name>
</gene>
<evidence type="ECO:0000256" key="8">
    <source>
        <dbReference type="ARBA" id="ARBA00023287"/>
    </source>
</evidence>
<reference evidence="11 12" key="1">
    <citation type="journal article" date="2019" name="Int. J. Syst. Evol. Microbiol.">
        <title>The Global Catalogue of Microorganisms (GCM) 10K type strain sequencing project: providing services to taxonomists for standard genome sequencing and annotation.</title>
        <authorList>
            <consortium name="The Broad Institute Genomics Platform"/>
            <consortium name="The Broad Institute Genome Sequencing Center for Infectious Disease"/>
            <person name="Wu L."/>
            <person name="Ma J."/>
        </authorList>
    </citation>
    <scope>NUCLEOTIDE SEQUENCE [LARGE SCALE GENOMIC DNA]</scope>
    <source>
        <strain evidence="11 12">JCM 12149</strain>
    </source>
</reference>
<sequence>MFKNQKAFTLIEMLVVLMIISVMVMLLIPNLGDKSEEINKKGCEALISVVQSQADAYYIEMNSYPETVKELKENGYITEEQTTCPDDETTLKINENNTVYKDTGTDASS</sequence>
<keyword evidence="3 10" id="KW-1003">Cell membrane</keyword>
<dbReference type="PRINTS" id="PR00813">
    <property type="entry name" value="BCTERIALGSPG"/>
</dbReference>
<keyword evidence="7 10" id="KW-0472">Membrane</keyword>
<keyword evidence="5 10" id="KW-0812">Transmembrane</keyword>
<comment type="subcellular location">
    <subcellularLocation>
        <location evidence="1">Cell membrane</location>
        <topology evidence="1">Single-pass membrane protein</topology>
    </subcellularLocation>
    <subcellularLocation>
        <location evidence="2">Cell surface</location>
    </subcellularLocation>
</comment>
<keyword evidence="6 10" id="KW-1133">Transmembrane helix</keyword>
<accession>A0ABN0ZCZ1</accession>
<dbReference type="RefSeq" id="WP_343752867.1">
    <property type="nucleotide sequence ID" value="NZ_BAAADM010000054.1"/>
</dbReference>
<evidence type="ECO:0000256" key="1">
    <source>
        <dbReference type="ARBA" id="ARBA00004162"/>
    </source>
</evidence>
<evidence type="ECO:0000313" key="11">
    <source>
        <dbReference type="EMBL" id="GAA0443406.1"/>
    </source>
</evidence>
<evidence type="ECO:0000256" key="9">
    <source>
        <dbReference type="ARBA" id="ARBA00043982"/>
    </source>
</evidence>
<dbReference type="Pfam" id="PF07963">
    <property type="entry name" value="N_methyl"/>
    <property type="match status" value="1"/>
</dbReference>
<evidence type="ECO:0000256" key="2">
    <source>
        <dbReference type="ARBA" id="ARBA00004241"/>
    </source>
</evidence>
<keyword evidence="12" id="KW-1185">Reference proteome</keyword>
<dbReference type="NCBIfam" id="NF040999">
    <property type="entry name" value="pilin_ComGC"/>
    <property type="match status" value="1"/>
</dbReference>
<comment type="function">
    <text evidence="10">Required for transformation and DNA binding.</text>
</comment>
<comment type="caution">
    <text evidence="11">The sequence shown here is derived from an EMBL/GenBank/DDBJ whole genome shotgun (WGS) entry which is preliminary data.</text>
</comment>
<dbReference type="EMBL" id="BAAADM010000054">
    <property type="protein sequence ID" value="GAA0443406.1"/>
    <property type="molecule type" value="Genomic_DNA"/>
</dbReference>
<evidence type="ECO:0000256" key="6">
    <source>
        <dbReference type="ARBA" id="ARBA00022989"/>
    </source>
</evidence>
<dbReference type="InterPro" id="IPR016940">
    <property type="entry name" value="ComGC"/>
</dbReference>
<protein>
    <recommendedName>
        <fullName evidence="10">ComG operon protein 3</fullName>
    </recommendedName>
</protein>
<proteinExistence type="inferred from homology"/>
<evidence type="ECO:0000313" key="12">
    <source>
        <dbReference type="Proteomes" id="UP001501459"/>
    </source>
</evidence>
<evidence type="ECO:0000256" key="7">
    <source>
        <dbReference type="ARBA" id="ARBA00023136"/>
    </source>
</evidence>
<keyword evidence="4" id="KW-0488">Methylation</keyword>
<evidence type="ECO:0000256" key="5">
    <source>
        <dbReference type="ARBA" id="ARBA00022692"/>
    </source>
</evidence>
<evidence type="ECO:0000256" key="3">
    <source>
        <dbReference type="ARBA" id="ARBA00022475"/>
    </source>
</evidence>
<dbReference type="NCBIfam" id="TIGR02532">
    <property type="entry name" value="IV_pilin_GFxxxE"/>
    <property type="match status" value="1"/>
</dbReference>
<keyword evidence="10" id="KW-0813">Transport</keyword>
<name>A0ABN0ZCZ1_9BACI</name>
<dbReference type="InterPro" id="IPR045584">
    <property type="entry name" value="Pilin-like"/>
</dbReference>
<comment type="subunit">
    <text evidence="10">Homodimer.</text>
</comment>
<organism evidence="11 12">
    <name type="scientific">Lentibacillus halophilus</name>
    <dbReference type="NCBI Taxonomy" id="295065"/>
    <lineage>
        <taxon>Bacteria</taxon>
        <taxon>Bacillati</taxon>
        <taxon>Bacillota</taxon>
        <taxon>Bacilli</taxon>
        <taxon>Bacillales</taxon>
        <taxon>Bacillaceae</taxon>
        <taxon>Lentibacillus</taxon>
    </lineage>
</organism>
<keyword evidence="8 10" id="KW-0178">Competence</keyword>
<evidence type="ECO:0000256" key="10">
    <source>
        <dbReference type="PIRNR" id="PIRNR029928"/>
    </source>
</evidence>
<dbReference type="Proteomes" id="UP001501459">
    <property type="component" value="Unassembled WGS sequence"/>
</dbReference>
<dbReference type="PANTHER" id="PTHR30093:SF2">
    <property type="entry name" value="TYPE II SECRETION SYSTEM PROTEIN H"/>
    <property type="match status" value="1"/>
</dbReference>
<dbReference type="Gene3D" id="3.30.700.10">
    <property type="entry name" value="Glycoprotein, Type 4 Pilin"/>
    <property type="match status" value="1"/>
</dbReference>
<dbReference type="PIRSF" id="PIRSF029928">
    <property type="entry name" value="Late_competence_ComGC"/>
    <property type="match status" value="1"/>
</dbReference>
<feature type="transmembrane region" description="Helical" evidence="10">
    <location>
        <begin position="7"/>
        <end position="28"/>
    </location>
</feature>